<evidence type="ECO:0000256" key="1">
    <source>
        <dbReference type="ARBA" id="ARBA00022441"/>
    </source>
</evidence>
<dbReference type="KEGG" id="pbap:Pla133_35090"/>
<dbReference type="Gene3D" id="2.130.10.80">
    <property type="entry name" value="Galactose oxidase/kelch, beta-propeller"/>
    <property type="match status" value="3"/>
</dbReference>
<organism evidence="3 4">
    <name type="scientific">Engelhardtia mirabilis</name>
    <dbReference type="NCBI Taxonomy" id="2528011"/>
    <lineage>
        <taxon>Bacteria</taxon>
        <taxon>Pseudomonadati</taxon>
        <taxon>Planctomycetota</taxon>
        <taxon>Planctomycetia</taxon>
        <taxon>Planctomycetia incertae sedis</taxon>
        <taxon>Engelhardtia</taxon>
    </lineage>
</organism>
<reference evidence="3 4" key="1">
    <citation type="submission" date="2019-02" db="EMBL/GenBank/DDBJ databases">
        <title>Deep-cultivation of Planctomycetes and their phenomic and genomic characterization uncovers novel biology.</title>
        <authorList>
            <person name="Wiegand S."/>
            <person name="Jogler M."/>
            <person name="Boedeker C."/>
            <person name="Pinto D."/>
            <person name="Vollmers J."/>
            <person name="Rivas-Marin E."/>
            <person name="Kohn T."/>
            <person name="Peeters S.H."/>
            <person name="Heuer A."/>
            <person name="Rast P."/>
            <person name="Oberbeckmann S."/>
            <person name="Bunk B."/>
            <person name="Jeske O."/>
            <person name="Meyerdierks A."/>
            <person name="Storesund J.E."/>
            <person name="Kallscheuer N."/>
            <person name="Luecker S."/>
            <person name="Lage O.M."/>
            <person name="Pohl T."/>
            <person name="Merkel B.J."/>
            <person name="Hornburger P."/>
            <person name="Mueller R.-W."/>
            <person name="Bruemmer F."/>
            <person name="Labrenz M."/>
            <person name="Spormann A.M."/>
            <person name="Op den Camp H."/>
            <person name="Overmann J."/>
            <person name="Amann R."/>
            <person name="Jetten M.S.M."/>
            <person name="Mascher T."/>
            <person name="Medema M.H."/>
            <person name="Devos D.P."/>
            <person name="Kaster A.-K."/>
            <person name="Ovreas L."/>
            <person name="Rohde M."/>
            <person name="Galperin M.Y."/>
            <person name="Jogler C."/>
        </authorList>
    </citation>
    <scope>NUCLEOTIDE SEQUENCE [LARGE SCALE GENOMIC DNA]</scope>
    <source>
        <strain evidence="3 4">Pla133</strain>
    </source>
</reference>
<dbReference type="Gene3D" id="2.120.10.80">
    <property type="entry name" value="Kelch-type beta propeller"/>
    <property type="match status" value="1"/>
</dbReference>
<dbReference type="Proteomes" id="UP000316921">
    <property type="component" value="Chromosome"/>
</dbReference>
<evidence type="ECO:0000313" key="3">
    <source>
        <dbReference type="EMBL" id="QDU68412.1"/>
    </source>
</evidence>
<dbReference type="InterPro" id="IPR006652">
    <property type="entry name" value="Kelch_1"/>
</dbReference>
<dbReference type="InterPro" id="IPR015915">
    <property type="entry name" value="Kelch-typ_b-propeller"/>
</dbReference>
<protein>
    <submittedName>
        <fullName evidence="3">Kelch motif protein</fullName>
    </submittedName>
</protein>
<gene>
    <name evidence="3" type="ORF">Pla133_35090</name>
</gene>
<name>A0A518BN56_9BACT</name>
<dbReference type="SMART" id="SM00612">
    <property type="entry name" value="Kelch"/>
    <property type="match status" value="4"/>
</dbReference>
<dbReference type="InterPro" id="IPR011498">
    <property type="entry name" value="Kelch_2"/>
</dbReference>
<dbReference type="Pfam" id="PF07646">
    <property type="entry name" value="Kelch_2"/>
    <property type="match status" value="1"/>
</dbReference>
<sequence>MADRIDNYLPINAMITSAAYLLAVLTPLVPDLELTWTDGFLGSSLDYTLEGDPFAPVILLPSLTDGPTPLSLFYAGETRSLDVGLDLVSLASLFVLDGGGQALVAYPLSAAPALAGVQIRAQAVSIDFSFVGSPFDDLSGAVQTTLTFPGQLFPTDNPTIVSRRGHCMARIPDGRVLLIGGEVTDASGNALSTNAWEVYDPQTEAFTAGATTLSTSRSRLQATPLLDGRVLVTGGAQASSGSGAGALALATTELFDPVTMTFSAGPSMAVSRVQHTATRLLDGRVFVVGGRSSDVDLRHSLGGEDFGAALPAGTELFNPVTNTWSAGPMLPGGRYGHSATLLGDGTVLIVGGRVEGTPIFGGPPVATTDEVLSFDPATNSISSGPSLPVARAFHGTVQSGDGGVFLVGGATSLLYLPGLAPGGEDLALVQSTGLTNLSYIPSGPTWGMEGPPFNVTVDPTVECLPKGGGCYEYTVIDCRGDDVVGSDAGVGTKIFTVEKCGANPSLQLSDLETIDDGTGHASEQLEAIHKTLITTSIQGPGGPVGAGRIFANGG</sequence>
<keyword evidence="4" id="KW-1185">Reference proteome</keyword>
<accession>A0A518BN56</accession>
<dbReference type="AlphaFoldDB" id="A0A518BN56"/>
<keyword evidence="1" id="KW-0880">Kelch repeat</keyword>
<dbReference type="SUPFAM" id="SSF117281">
    <property type="entry name" value="Kelch motif"/>
    <property type="match status" value="1"/>
</dbReference>
<dbReference type="InterPro" id="IPR037293">
    <property type="entry name" value="Gal_Oxidase_central_sf"/>
</dbReference>
<evidence type="ECO:0000256" key="2">
    <source>
        <dbReference type="ARBA" id="ARBA00022737"/>
    </source>
</evidence>
<evidence type="ECO:0000313" key="4">
    <source>
        <dbReference type="Proteomes" id="UP000316921"/>
    </source>
</evidence>
<dbReference type="PANTHER" id="PTHR46344">
    <property type="entry name" value="OS02G0202900 PROTEIN"/>
    <property type="match status" value="1"/>
</dbReference>
<dbReference type="PANTHER" id="PTHR46344:SF27">
    <property type="entry name" value="KELCH REPEAT SUPERFAMILY PROTEIN"/>
    <property type="match status" value="1"/>
</dbReference>
<keyword evidence="2" id="KW-0677">Repeat</keyword>
<dbReference type="EMBL" id="CP036287">
    <property type="protein sequence ID" value="QDU68412.1"/>
    <property type="molecule type" value="Genomic_DNA"/>
</dbReference>
<proteinExistence type="predicted"/>